<evidence type="ECO:0000313" key="1">
    <source>
        <dbReference type="EMBL" id="KAB2929947.1"/>
    </source>
</evidence>
<sequence length="203" mass="23768">MNEIFSEFIRTKEGFFSDHSHGDSYRCSATLKDGTFLPCVILRDIGRYLNEIIPRLNALDKRKSFFSKKHTNDNYENILKLYLTSGNRINNYDIKSLTKSKFAMPESLLNSIEGETTMGWTGFVLEMHDGSIFQYGTTYLVQFFDIPEKYSFEDVMKVHNHSYLNAANKIVRLQEGFMDIPDDYDISNTYRERPFFDCYVDLN</sequence>
<reference evidence="1 2" key="1">
    <citation type="submission" date="2019-10" db="EMBL/GenBank/DDBJ databases">
        <title>Extracellular Electron Transfer in a Candidatus Methanoperedens spp. Enrichment Culture.</title>
        <authorList>
            <person name="Berger S."/>
            <person name="Rangel Shaw D."/>
            <person name="Berben T."/>
            <person name="In 'T Zandt M."/>
            <person name="Frank J."/>
            <person name="Reimann J."/>
            <person name="Jetten M.S.M."/>
            <person name="Welte C.U."/>
        </authorList>
    </citation>
    <scope>NUCLEOTIDE SEQUENCE [LARGE SCALE GENOMIC DNA]</scope>
    <source>
        <strain evidence="1">SB12</strain>
    </source>
</reference>
<proteinExistence type="predicted"/>
<gene>
    <name evidence="1" type="ORF">F9K24_18110</name>
</gene>
<dbReference type="AlphaFoldDB" id="A0A833GYB9"/>
<comment type="caution">
    <text evidence="1">The sequence shown here is derived from an EMBL/GenBank/DDBJ whole genome shotgun (WGS) entry which is preliminary data.</text>
</comment>
<evidence type="ECO:0000313" key="2">
    <source>
        <dbReference type="Proteomes" id="UP000460298"/>
    </source>
</evidence>
<name>A0A833GYB9_9LEPT</name>
<dbReference type="Proteomes" id="UP000460298">
    <property type="component" value="Unassembled WGS sequence"/>
</dbReference>
<accession>A0A833GYB9</accession>
<dbReference type="EMBL" id="WBUI01000024">
    <property type="protein sequence ID" value="KAB2929947.1"/>
    <property type="molecule type" value="Genomic_DNA"/>
</dbReference>
<organism evidence="1 2">
    <name type="scientific">Leptonema illini</name>
    <dbReference type="NCBI Taxonomy" id="183"/>
    <lineage>
        <taxon>Bacteria</taxon>
        <taxon>Pseudomonadati</taxon>
        <taxon>Spirochaetota</taxon>
        <taxon>Spirochaetia</taxon>
        <taxon>Leptospirales</taxon>
        <taxon>Leptospiraceae</taxon>
        <taxon>Leptonema</taxon>
    </lineage>
</organism>
<protein>
    <submittedName>
        <fullName evidence="1">Uncharacterized protein</fullName>
    </submittedName>
</protein>